<dbReference type="GeneID" id="109481220"/>
<name>A0A6P4ZR72_BRABE</name>
<dbReference type="AlphaFoldDB" id="A0A6P4ZR72"/>
<dbReference type="Gene3D" id="3.40.50.150">
    <property type="entry name" value="Vaccinia Virus protein VP39"/>
    <property type="match status" value="1"/>
</dbReference>
<proteinExistence type="predicted"/>
<dbReference type="KEGG" id="bbel:109481220"/>
<organism evidence="1 2">
    <name type="scientific">Branchiostoma belcheri</name>
    <name type="common">Amphioxus</name>
    <dbReference type="NCBI Taxonomy" id="7741"/>
    <lineage>
        <taxon>Eukaryota</taxon>
        <taxon>Metazoa</taxon>
        <taxon>Chordata</taxon>
        <taxon>Cephalochordata</taxon>
        <taxon>Leptocardii</taxon>
        <taxon>Amphioxiformes</taxon>
        <taxon>Branchiostomatidae</taxon>
        <taxon>Branchiostoma</taxon>
    </lineage>
</organism>
<gene>
    <name evidence="2" type="primary">LOC109481220</name>
</gene>
<evidence type="ECO:0000313" key="2">
    <source>
        <dbReference type="RefSeq" id="XP_019639323.1"/>
    </source>
</evidence>
<sequence>MYFSDMYADRVVPDRVKQDKVMWGEGFAGALWWEDLVSMAGEVGFSTPRLVKAAPINVKKSVREITGDVQYVAATYRLFKVTQNGNSVTSDVTYNGSVTGHDVTIALDKNSTFQVGSVTEVDSELSAIIQQSRFASAFTVVASKTADGEKTIPVNPFAGTTRTAA</sequence>
<keyword evidence="1" id="KW-1185">Reference proteome</keyword>
<evidence type="ECO:0000313" key="1">
    <source>
        <dbReference type="Proteomes" id="UP000515135"/>
    </source>
</evidence>
<dbReference type="Proteomes" id="UP000515135">
    <property type="component" value="Unplaced"/>
</dbReference>
<dbReference type="InterPro" id="IPR029063">
    <property type="entry name" value="SAM-dependent_MTases_sf"/>
</dbReference>
<reference evidence="2" key="1">
    <citation type="submission" date="2025-08" db="UniProtKB">
        <authorList>
            <consortium name="RefSeq"/>
        </authorList>
    </citation>
    <scope>IDENTIFICATION</scope>
    <source>
        <tissue evidence="2">Gonad</tissue>
    </source>
</reference>
<dbReference type="RefSeq" id="XP_019639323.1">
    <property type="nucleotide sequence ID" value="XM_019783764.1"/>
</dbReference>
<accession>A0A6P4ZR72</accession>
<dbReference type="Gene3D" id="3.40.5.100">
    <property type="match status" value="1"/>
</dbReference>
<dbReference type="OrthoDB" id="8300214at2759"/>
<protein>
    <submittedName>
        <fullName evidence="2">Arsenite methyltransferase-like</fullName>
    </submittedName>
</protein>